<gene>
    <name evidence="2" type="ORF">F511_19573</name>
</gene>
<feature type="compositionally biased region" description="Low complexity" evidence="1">
    <location>
        <begin position="414"/>
        <end position="435"/>
    </location>
</feature>
<proteinExistence type="predicted"/>
<reference evidence="2 3" key="1">
    <citation type="journal article" date="2015" name="Proc. Natl. Acad. Sci. U.S.A.">
        <title>The resurrection genome of Boea hygrometrica: A blueprint for survival of dehydration.</title>
        <authorList>
            <person name="Xiao L."/>
            <person name="Yang G."/>
            <person name="Zhang L."/>
            <person name="Yang X."/>
            <person name="Zhao S."/>
            <person name="Ji Z."/>
            <person name="Zhou Q."/>
            <person name="Hu M."/>
            <person name="Wang Y."/>
            <person name="Chen M."/>
            <person name="Xu Y."/>
            <person name="Jin H."/>
            <person name="Xiao X."/>
            <person name="Hu G."/>
            <person name="Bao F."/>
            <person name="Hu Y."/>
            <person name="Wan P."/>
            <person name="Li L."/>
            <person name="Deng X."/>
            <person name="Kuang T."/>
            <person name="Xiang C."/>
            <person name="Zhu J.K."/>
            <person name="Oliver M.J."/>
            <person name="He Y."/>
        </authorList>
    </citation>
    <scope>NUCLEOTIDE SEQUENCE [LARGE SCALE GENOMIC DNA]</scope>
    <source>
        <strain evidence="3">cv. XS01</strain>
    </source>
</reference>
<dbReference type="Proteomes" id="UP000250235">
    <property type="component" value="Unassembled WGS sequence"/>
</dbReference>
<feature type="compositionally biased region" description="Basic and acidic residues" evidence="1">
    <location>
        <begin position="392"/>
        <end position="412"/>
    </location>
</feature>
<dbReference type="AlphaFoldDB" id="A0A2Z7BDC0"/>
<accession>A0A2Z7BDC0</accession>
<name>A0A2Z7BDC0_9LAMI</name>
<keyword evidence="3" id="KW-1185">Reference proteome</keyword>
<evidence type="ECO:0000256" key="1">
    <source>
        <dbReference type="SAM" id="MobiDB-lite"/>
    </source>
</evidence>
<protein>
    <submittedName>
        <fullName evidence="2">Kinesin-like protein</fullName>
    </submittedName>
</protein>
<evidence type="ECO:0000313" key="3">
    <source>
        <dbReference type="Proteomes" id="UP000250235"/>
    </source>
</evidence>
<feature type="region of interest" description="Disordered" evidence="1">
    <location>
        <begin position="392"/>
        <end position="452"/>
    </location>
</feature>
<sequence length="452" mass="50663">MATSLIQSALQVNFDSVLSFSDEGMVQMFKALESTGLRGFLGCPSVLYEDDLVAIFAHNLVRENAVISCVQGKFVEISEQTFPPQNIITIKTVGTYVAKNKSITAEEVPDEPPVEKFVKKAAAKRRPAPTTEPVAKRKRTTVWKDAPTEKNLGIVPVVQNPEPIFVMPAVSPTIQWRQAPKIKFIMQESDDEKSDEELTKVVGTEKTKDKEVSDEKETTEEICVIAGMETVETESRIDVSAITNYDTVISFKVLSNEKGPLVEKEKEEEKKEKETEKEAADKRKRVEKIIDSEDIETLSKIRGAVVEEIFFILLFVKSLQLVSFAIHFSDIAKKEEQDMLLRAQIHDVGKEVQTQKADLSQDLDDFRKETQEGIKTLRAQLSEIIAYINRGSDDKKGDIESSRGPPPDDRSRRGSGSSRPSGGWSSREPLRNRGGSYKGRGSRSSGWNRWFS</sequence>
<evidence type="ECO:0000313" key="2">
    <source>
        <dbReference type="EMBL" id="KZV32220.1"/>
    </source>
</evidence>
<organism evidence="2 3">
    <name type="scientific">Dorcoceras hygrometricum</name>
    <dbReference type="NCBI Taxonomy" id="472368"/>
    <lineage>
        <taxon>Eukaryota</taxon>
        <taxon>Viridiplantae</taxon>
        <taxon>Streptophyta</taxon>
        <taxon>Embryophyta</taxon>
        <taxon>Tracheophyta</taxon>
        <taxon>Spermatophyta</taxon>
        <taxon>Magnoliopsida</taxon>
        <taxon>eudicotyledons</taxon>
        <taxon>Gunneridae</taxon>
        <taxon>Pentapetalae</taxon>
        <taxon>asterids</taxon>
        <taxon>lamiids</taxon>
        <taxon>Lamiales</taxon>
        <taxon>Gesneriaceae</taxon>
        <taxon>Didymocarpoideae</taxon>
        <taxon>Trichosporeae</taxon>
        <taxon>Loxocarpinae</taxon>
        <taxon>Dorcoceras</taxon>
    </lineage>
</organism>
<dbReference type="EMBL" id="KV006905">
    <property type="protein sequence ID" value="KZV32220.1"/>
    <property type="molecule type" value="Genomic_DNA"/>
</dbReference>